<keyword evidence="5 9" id="KW-0067">ATP-binding</keyword>
<dbReference type="SMART" id="SM00534">
    <property type="entry name" value="MUTSac"/>
    <property type="match status" value="1"/>
</dbReference>
<evidence type="ECO:0000256" key="7">
    <source>
        <dbReference type="ARBA" id="ARBA00023204"/>
    </source>
</evidence>
<dbReference type="Gene3D" id="3.40.50.300">
    <property type="entry name" value="P-loop containing nucleotide triphosphate hydrolases"/>
    <property type="match status" value="1"/>
</dbReference>
<organism evidence="12 13">
    <name type="scientific">Geobacter argillaceus</name>
    <dbReference type="NCBI Taxonomy" id="345631"/>
    <lineage>
        <taxon>Bacteria</taxon>
        <taxon>Pseudomonadati</taxon>
        <taxon>Thermodesulfobacteriota</taxon>
        <taxon>Desulfuromonadia</taxon>
        <taxon>Geobacterales</taxon>
        <taxon>Geobacteraceae</taxon>
        <taxon>Geobacter</taxon>
    </lineage>
</organism>
<evidence type="ECO:0000256" key="8">
    <source>
        <dbReference type="ARBA" id="ARBA00024647"/>
    </source>
</evidence>
<dbReference type="Pfam" id="PF05188">
    <property type="entry name" value="MutS_II"/>
    <property type="match status" value="1"/>
</dbReference>
<protein>
    <recommendedName>
        <fullName evidence="2 9">DNA mismatch repair protein MutS</fullName>
    </recommendedName>
</protein>
<comment type="caution">
    <text evidence="12">The sequence shown here is derived from an EMBL/GenBank/DDBJ whole genome shotgun (WGS) entry which is preliminary data.</text>
</comment>
<evidence type="ECO:0000256" key="10">
    <source>
        <dbReference type="RuleBase" id="RU003756"/>
    </source>
</evidence>
<evidence type="ECO:0000256" key="3">
    <source>
        <dbReference type="ARBA" id="ARBA00022741"/>
    </source>
</evidence>
<dbReference type="InterPro" id="IPR007695">
    <property type="entry name" value="DNA_mismatch_repair_MutS-lik_N"/>
</dbReference>
<keyword evidence="6 9" id="KW-0238">DNA-binding</keyword>
<feature type="domain" description="DNA mismatch repair proteins mutS family" evidence="11">
    <location>
        <begin position="708"/>
        <end position="724"/>
    </location>
</feature>
<evidence type="ECO:0000259" key="11">
    <source>
        <dbReference type="PROSITE" id="PS00486"/>
    </source>
</evidence>
<dbReference type="Pfam" id="PF05190">
    <property type="entry name" value="MutS_IV"/>
    <property type="match status" value="1"/>
</dbReference>
<keyword evidence="3 9" id="KW-0547">Nucleotide-binding</keyword>
<reference evidence="12 13" key="1">
    <citation type="submission" date="2019-07" db="EMBL/GenBank/DDBJ databases">
        <title>Genomic Encyclopedia of Archaeal and Bacterial Type Strains, Phase II (KMG-II): from individual species to whole genera.</title>
        <authorList>
            <person name="Goeker M."/>
        </authorList>
    </citation>
    <scope>NUCLEOTIDE SEQUENCE [LARGE SCALE GENOMIC DNA]</scope>
    <source>
        <strain evidence="12 13">ATCC BAA-1139</strain>
    </source>
</reference>
<dbReference type="FunFam" id="3.40.1170.10:FF:000001">
    <property type="entry name" value="DNA mismatch repair protein MutS"/>
    <property type="match status" value="1"/>
</dbReference>
<name>A0A562VPE2_9BACT</name>
<dbReference type="InterPro" id="IPR036678">
    <property type="entry name" value="MutS_con_dom_sf"/>
</dbReference>
<dbReference type="SMART" id="SM00533">
    <property type="entry name" value="MUTSd"/>
    <property type="match status" value="1"/>
</dbReference>
<dbReference type="SUPFAM" id="SSF52540">
    <property type="entry name" value="P-loop containing nucleoside triphosphate hydrolases"/>
    <property type="match status" value="1"/>
</dbReference>
<dbReference type="GO" id="GO:0140664">
    <property type="term" value="F:ATP-dependent DNA damage sensor activity"/>
    <property type="evidence" value="ECO:0007669"/>
    <property type="project" value="InterPro"/>
</dbReference>
<sequence length="884" mass="98290">MSQPEPRNQTQTPLAELTPMMRQYLEIKAQYPDAILFFRLGDFYEMFLDDAVKASRILDITLTSRGKGGDGSDIPLCGIPYHSAAPYLAKLIEAGEKVAICEQVEDPKSVKGIVRREVVRVVTPGLVIDGENLAPKENNYLLCLVPQETAEVGLAYLDLSTGEFRVTELSGLDAAIAEIACVKPREILLPAMGRDTGLLASLGPLGDDCLVSWLEEWVFDAEYGRRLFQRQFSAHPESMGCGGIKTGVRAAAAILHYLYDTQKGEVAHVRELHPYQTREFLVLDEATRRNLELTATMAEGKRRGSLLGLLDKTVTAMGGRKLKQWINYPLATVEPILERQNAVDEFFRDPTWRTALVEALEGVYDLERLNGRISMASASAKDLAALRCSLERIPLLLSHLGRVDAPLLQRIRDEIDPLEEMTDLIRRGVVENPPFILREGGIIAEGYHGELDELRAISREGKGFIARLEAQERARTGIGSLKIRYNKVFGYYIEVTKSNLAEVPADYLRRQTLANAERFITPELKEYEDKVLGAEERIVDLEYQLFQEIRLQVAEQGARIARTADRLATLDVLVALATVAHEYDYCRPLVDDSDVIAITTGRHPVVEALSPTERFVANDTYLDGQENQLLIITGPNMAGKSTFMRQVAIIILLAQMGSFVPASDARIGVVDRIFTRVGASDNLSRGLSTFMLEMIETATILRHATPKSLVVLDEIGRGTSTFDGVSIAWAVAEFLHDRPEHRARTLFATHYHELTELSVTRPGVKNFNVAVREWNDQIIFLRTIVPGGASHSYGIQVARLAGLPMAVIDRAKEILVNLEKGEYVAEGVPRIARGKRVAEVKASPQMALFADDTDLLRQRLKGLAIASLTPLEALNLLDELKRMI</sequence>
<keyword evidence="4 9" id="KW-0227">DNA damage</keyword>
<dbReference type="PROSITE" id="PS00486">
    <property type="entry name" value="DNA_MISMATCH_REPAIR_2"/>
    <property type="match status" value="1"/>
</dbReference>
<evidence type="ECO:0000256" key="2">
    <source>
        <dbReference type="ARBA" id="ARBA00021982"/>
    </source>
</evidence>
<dbReference type="AlphaFoldDB" id="A0A562VPE2"/>
<dbReference type="SUPFAM" id="SSF53150">
    <property type="entry name" value="DNA repair protein MutS, domain II"/>
    <property type="match status" value="1"/>
</dbReference>
<dbReference type="InterPro" id="IPR005748">
    <property type="entry name" value="DNA_mismatch_repair_MutS"/>
</dbReference>
<dbReference type="EMBL" id="VLLN01000006">
    <property type="protein sequence ID" value="TWJ19799.1"/>
    <property type="molecule type" value="Genomic_DNA"/>
</dbReference>
<dbReference type="InterPro" id="IPR027417">
    <property type="entry name" value="P-loop_NTPase"/>
</dbReference>
<evidence type="ECO:0000256" key="4">
    <source>
        <dbReference type="ARBA" id="ARBA00022763"/>
    </source>
</evidence>
<evidence type="ECO:0000256" key="6">
    <source>
        <dbReference type="ARBA" id="ARBA00023125"/>
    </source>
</evidence>
<dbReference type="FunFam" id="1.10.1420.10:FF:000007">
    <property type="entry name" value="DNA mismatch repair protein MutS"/>
    <property type="match status" value="1"/>
</dbReference>
<dbReference type="NCBIfam" id="TIGR01070">
    <property type="entry name" value="mutS1"/>
    <property type="match status" value="1"/>
</dbReference>
<evidence type="ECO:0000313" key="13">
    <source>
        <dbReference type="Proteomes" id="UP000319449"/>
    </source>
</evidence>
<dbReference type="NCBIfam" id="NF003810">
    <property type="entry name" value="PRK05399.1"/>
    <property type="match status" value="1"/>
</dbReference>
<dbReference type="PANTHER" id="PTHR11361">
    <property type="entry name" value="DNA MISMATCH REPAIR PROTEIN MUTS FAMILY MEMBER"/>
    <property type="match status" value="1"/>
</dbReference>
<dbReference type="HAMAP" id="MF_00096">
    <property type="entry name" value="MutS"/>
    <property type="match status" value="1"/>
</dbReference>
<comment type="similarity">
    <text evidence="1 9 10">Belongs to the DNA mismatch repair MutS family.</text>
</comment>
<keyword evidence="7 9" id="KW-0234">DNA repair</keyword>
<accession>A0A562VPE2</accession>
<dbReference type="GO" id="GO:0030983">
    <property type="term" value="F:mismatched DNA binding"/>
    <property type="evidence" value="ECO:0007669"/>
    <property type="project" value="InterPro"/>
</dbReference>
<comment type="function">
    <text evidence="8 9">This protein is involved in the repair of mismatches in DNA. It is possible that it carries out the mismatch recognition step. This protein has a weak ATPase activity.</text>
</comment>
<dbReference type="SUPFAM" id="SSF48334">
    <property type="entry name" value="DNA repair protein MutS, domain III"/>
    <property type="match status" value="1"/>
</dbReference>
<dbReference type="Pfam" id="PF00488">
    <property type="entry name" value="MutS_V"/>
    <property type="match status" value="1"/>
</dbReference>
<dbReference type="InterPro" id="IPR016151">
    <property type="entry name" value="DNA_mismatch_repair_MutS_N"/>
</dbReference>
<dbReference type="InterPro" id="IPR007696">
    <property type="entry name" value="DNA_mismatch_repair_MutS_core"/>
</dbReference>
<dbReference type="FunFam" id="3.40.50.300:FF:000870">
    <property type="entry name" value="MutS protein homolog 4"/>
    <property type="match status" value="1"/>
</dbReference>
<feature type="binding site" evidence="9">
    <location>
        <begin position="634"/>
        <end position="641"/>
    </location>
    <ligand>
        <name>ATP</name>
        <dbReference type="ChEBI" id="CHEBI:30616"/>
    </ligand>
</feature>
<dbReference type="SUPFAM" id="SSF55271">
    <property type="entry name" value="DNA repair protein MutS, domain I"/>
    <property type="match status" value="1"/>
</dbReference>
<dbReference type="Gene3D" id="3.30.420.110">
    <property type="entry name" value="MutS, connector domain"/>
    <property type="match status" value="1"/>
</dbReference>
<dbReference type="Gene3D" id="3.40.1170.10">
    <property type="entry name" value="DNA repair protein MutS, domain I"/>
    <property type="match status" value="1"/>
</dbReference>
<dbReference type="GO" id="GO:0003684">
    <property type="term" value="F:damaged DNA binding"/>
    <property type="evidence" value="ECO:0007669"/>
    <property type="project" value="UniProtKB-UniRule"/>
</dbReference>
<evidence type="ECO:0000313" key="12">
    <source>
        <dbReference type="EMBL" id="TWJ19799.1"/>
    </source>
</evidence>
<dbReference type="InterPro" id="IPR007860">
    <property type="entry name" value="DNA_mmatch_repair_MutS_con_dom"/>
</dbReference>
<dbReference type="InterPro" id="IPR017261">
    <property type="entry name" value="DNA_mismatch_repair_MutS/MSH"/>
</dbReference>
<keyword evidence="13" id="KW-1185">Reference proteome</keyword>
<dbReference type="Pfam" id="PF01624">
    <property type="entry name" value="MutS_I"/>
    <property type="match status" value="1"/>
</dbReference>
<gene>
    <name evidence="9" type="primary">mutS</name>
    <name evidence="12" type="ORF">JN12_01284</name>
</gene>
<evidence type="ECO:0000256" key="5">
    <source>
        <dbReference type="ARBA" id="ARBA00022840"/>
    </source>
</evidence>
<dbReference type="InterPro" id="IPR000432">
    <property type="entry name" value="DNA_mismatch_repair_MutS_C"/>
</dbReference>
<dbReference type="Proteomes" id="UP000319449">
    <property type="component" value="Unassembled WGS sequence"/>
</dbReference>
<dbReference type="Gene3D" id="1.10.1420.10">
    <property type="match status" value="2"/>
</dbReference>
<dbReference type="InterPro" id="IPR045076">
    <property type="entry name" value="MutS"/>
</dbReference>
<dbReference type="PIRSF" id="PIRSF037677">
    <property type="entry name" value="DNA_mis_repair_Msh6"/>
    <property type="match status" value="1"/>
</dbReference>
<dbReference type="InterPro" id="IPR007861">
    <property type="entry name" value="DNA_mismatch_repair_MutS_clamp"/>
</dbReference>
<dbReference type="PANTHER" id="PTHR11361:SF34">
    <property type="entry name" value="DNA MISMATCH REPAIR PROTEIN MSH1, MITOCHONDRIAL"/>
    <property type="match status" value="1"/>
</dbReference>
<evidence type="ECO:0000256" key="1">
    <source>
        <dbReference type="ARBA" id="ARBA00006271"/>
    </source>
</evidence>
<dbReference type="GO" id="GO:0005829">
    <property type="term" value="C:cytosol"/>
    <property type="evidence" value="ECO:0007669"/>
    <property type="project" value="TreeGrafter"/>
</dbReference>
<dbReference type="CDD" id="cd03284">
    <property type="entry name" value="ABC_MutS1"/>
    <property type="match status" value="1"/>
</dbReference>
<dbReference type="Pfam" id="PF05192">
    <property type="entry name" value="MutS_III"/>
    <property type="match status" value="1"/>
</dbReference>
<dbReference type="GO" id="GO:0005524">
    <property type="term" value="F:ATP binding"/>
    <property type="evidence" value="ECO:0007669"/>
    <property type="project" value="UniProtKB-UniRule"/>
</dbReference>
<evidence type="ECO:0000256" key="9">
    <source>
        <dbReference type="HAMAP-Rule" id="MF_00096"/>
    </source>
</evidence>
<proteinExistence type="inferred from homology"/>
<dbReference type="GO" id="GO:0006298">
    <property type="term" value="P:mismatch repair"/>
    <property type="evidence" value="ECO:0007669"/>
    <property type="project" value="UniProtKB-UniRule"/>
</dbReference>
<dbReference type="InterPro" id="IPR036187">
    <property type="entry name" value="DNA_mismatch_repair_MutS_sf"/>
</dbReference>